<dbReference type="EMBL" id="QJKH01000001">
    <property type="protein sequence ID" value="PXX81647.1"/>
    <property type="molecule type" value="Genomic_DNA"/>
</dbReference>
<sequence>MEKSEKKSMKRSIKELESRFAMLQQQLKTAKVPVIITFDGWGASGKGTLIGKMILNLDPRGFEVCAMDEAEAAEKRYPFLYRYWLKLPAKGEITIFDRSWNQEISVFRVDCEKKHKCFKEQLESVLRFERQLCDDGAVLLKFFLNISKKEQAKRFEKLLADKTTAWRVTDLDIYRNEHYDEYAKAFDEMIEKTETDHAPWHLIDACDKDEAYYKILECCVETIEEKMKENLQHDGIRADQMKMPLLSMPLLQDVDLSLTIDDETYKEELKKAQKKLRVLSNELYLKKIPLILCYEGWDAAGKGGNIKRLAACFDPRGYNVNPTSAPNAYEASHHYLWRFWRHLPKSGHIAVFDRTWYGRVMVERIEGFCNEQQWRRAYNEINEFEQDLSHWGAIILKFWLQIDKDEQLKRFEERQNTPEKQWKITDEDWRNREKWDQYEPAVNEMLRLTSTTFAPWMIIESNSKEYARLKTIHLVIEAIENRLNQKE</sequence>
<evidence type="ECO:0000259" key="1">
    <source>
        <dbReference type="Pfam" id="PF03976"/>
    </source>
</evidence>
<dbReference type="GO" id="GO:0006797">
    <property type="term" value="P:polyphosphate metabolic process"/>
    <property type="evidence" value="ECO:0007669"/>
    <property type="project" value="InterPro"/>
</dbReference>
<gene>
    <name evidence="2" type="ORF">DES51_101258</name>
</gene>
<evidence type="ECO:0000313" key="2">
    <source>
        <dbReference type="EMBL" id="PXX81647.1"/>
    </source>
</evidence>
<protein>
    <submittedName>
        <fullName evidence="2">Polyphosphate:AMP phosphotransferase</fullName>
    </submittedName>
</protein>
<dbReference type="PANTHER" id="PTHR34383">
    <property type="entry name" value="POLYPHOSPHATE:AMP PHOSPHOTRANSFERASE-RELATED"/>
    <property type="match status" value="1"/>
</dbReference>
<dbReference type="AlphaFoldDB" id="A0A318LIY9"/>
<accession>A0A318LIY9</accession>
<dbReference type="NCBIfam" id="TIGR03708">
    <property type="entry name" value="poly_P_AMP_trns"/>
    <property type="match status" value="1"/>
</dbReference>
<dbReference type="Pfam" id="PF03976">
    <property type="entry name" value="PPK2"/>
    <property type="match status" value="2"/>
</dbReference>
<dbReference type="RefSeq" id="WP_022936562.1">
    <property type="nucleotide sequence ID" value="NZ_CABKRQ010000001.1"/>
</dbReference>
<dbReference type="GO" id="GO:0043751">
    <property type="term" value="F:polyphosphate:AMP phosphotransferase activity"/>
    <property type="evidence" value="ECO:0007669"/>
    <property type="project" value="InterPro"/>
</dbReference>
<proteinExistence type="predicted"/>
<organism evidence="2 3">
    <name type="scientific">Dielma fastidiosa</name>
    <dbReference type="NCBI Taxonomy" id="1034346"/>
    <lineage>
        <taxon>Bacteria</taxon>
        <taxon>Bacillati</taxon>
        <taxon>Bacillota</taxon>
        <taxon>Erysipelotrichia</taxon>
        <taxon>Erysipelotrichales</taxon>
        <taxon>Erysipelotrichaceae</taxon>
        <taxon>Dielma</taxon>
    </lineage>
</organism>
<feature type="domain" description="Polyphosphate kinase-2-related" evidence="1">
    <location>
        <begin position="260"/>
        <end position="485"/>
    </location>
</feature>
<dbReference type="Proteomes" id="UP000247612">
    <property type="component" value="Unassembled WGS sequence"/>
</dbReference>
<keyword evidence="3" id="KW-1185">Reference proteome</keyword>
<name>A0A318LIY9_9FIRM</name>
<dbReference type="InterPro" id="IPR022488">
    <property type="entry name" value="PPK2-related"/>
</dbReference>
<keyword evidence="2" id="KW-0808">Transferase</keyword>
<dbReference type="STRING" id="1034346.GCA_000313565_00255"/>
<evidence type="ECO:0000313" key="3">
    <source>
        <dbReference type="Proteomes" id="UP000247612"/>
    </source>
</evidence>
<dbReference type="InterPro" id="IPR027417">
    <property type="entry name" value="P-loop_NTPase"/>
</dbReference>
<dbReference type="PANTHER" id="PTHR34383:SF3">
    <property type="entry name" value="POLYPHOSPHATE:AMP PHOSPHOTRANSFERASE"/>
    <property type="match status" value="1"/>
</dbReference>
<dbReference type="InterPro" id="IPR022489">
    <property type="entry name" value="PolyP_AMP_Tfrase"/>
</dbReference>
<comment type="caution">
    <text evidence="2">The sequence shown here is derived from an EMBL/GenBank/DDBJ whole genome shotgun (WGS) entry which is preliminary data.</text>
</comment>
<feature type="domain" description="Polyphosphate kinase-2-related" evidence="1">
    <location>
        <begin position="4"/>
        <end position="229"/>
    </location>
</feature>
<reference evidence="2 3" key="1">
    <citation type="submission" date="2018-05" db="EMBL/GenBank/DDBJ databases">
        <title>Genomic Encyclopedia of Type Strains, Phase IV (KMG-IV): sequencing the most valuable type-strain genomes for metagenomic binning, comparative biology and taxonomic classification.</title>
        <authorList>
            <person name="Goeker M."/>
        </authorList>
    </citation>
    <scope>NUCLEOTIDE SEQUENCE [LARGE SCALE GENOMIC DNA]</scope>
    <source>
        <strain evidence="2 3">JC118</strain>
    </source>
</reference>
<dbReference type="Gene3D" id="3.40.50.300">
    <property type="entry name" value="P-loop containing nucleotide triphosphate hydrolases"/>
    <property type="match status" value="2"/>
</dbReference>
<dbReference type="SUPFAM" id="SSF52540">
    <property type="entry name" value="P-loop containing nucleoside triphosphate hydrolases"/>
    <property type="match status" value="2"/>
</dbReference>